<name>A0A9E6ZLL8_9FLAO</name>
<dbReference type="RefSeq" id="WP_255841609.1">
    <property type="nucleotide sequence ID" value="NZ_CP094358.1"/>
</dbReference>
<evidence type="ECO:0000313" key="2">
    <source>
        <dbReference type="Proteomes" id="UP000831290"/>
    </source>
</evidence>
<proteinExistence type="predicted"/>
<dbReference type="KEGG" id="fbm:MQE35_11830"/>
<reference evidence="1" key="1">
    <citation type="submission" date="2022-03" db="EMBL/GenBank/DDBJ databases">
        <title>Description of Abyssus ytuae gen. nov., sp. nov., a novel member of the family Flavobacteriaceae isolated from the sediment of Mariana Trench.</title>
        <authorList>
            <person name="Zhang J."/>
            <person name="Xu X."/>
        </authorList>
    </citation>
    <scope>NUCLEOTIDE SEQUENCE</scope>
    <source>
        <strain evidence="1">MT3330</strain>
    </source>
</reference>
<dbReference type="Proteomes" id="UP000831290">
    <property type="component" value="Chromosome"/>
</dbReference>
<sequence>MGKWYVACLLVCFLFFCCKKKETIEKRYPFLIEAHQIGKLKKGAKVCDLDSVFAHDSIIMRVGEGDYMFTIKDEYLIYDSVGRHMLTLTPSQQHDIYAEIESIRIFDDRYKTEKEINIHSSFLEVKSCYHIEEIENRFDEIDVLIDELSARLTLDKKQLPADLLYNLNIQVDTTQIPDSTKIRQFVIEWN</sequence>
<evidence type="ECO:0000313" key="1">
    <source>
        <dbReference type="EMBL" id="UOB16425.1"/>
    </source>
</evidence>
<organism evidence="1 2">
    <name type="scientific">Abyssalbus ytuae</name>
    <dbReference type="NCBI Taxonomy" id="2926907"/>
    <lineage>
        <taxon>Bacteria</taxon>
        <taxon>Pseudomonadati</taxon>
        <taxon>Bacteroidota</taxon>
        <taxon>Flavobacteriia</taxon>
        <taxon>Flavobacteriales</taxon>
        <taxon>Flavobacteriaceae</taxon>
        <taxon>Abyssalbus</taxon>
    </lineage>
</organism>
<keyword evidence="2" id="KW-1185">Reference proteome</keyword>
<protein>
    <submittedName>
        <fullName evidence="1">Uncharacterized protein</fullName>
    </submittedName>
</protein>
<dbReference type="EMBL" id="CP094358">
    <property type="protein sequence ID" value="UOB16425.1"/>
    <property type="molecule type" value="Genomic_DNA"/>
</dbReference>
<gene>
    <name evidence="1" type="ORF">MQE35_11830</name>
</gene>
<accession>A0A9E6ZLL8</accession>
<dbReference type="AlphaFoldDB" id="A0A9E6ZLL8"/>